<proteinExistence type="predicted"/>
<reference evidence="2" key="1">
    <citation type="submission" date="2020-10" db="EMBL/GenBank/DDBJ databases">
        <title>Taxonomic study of unclassified bacteria belonging to the class Ktedonobacteria.</title>
        <authorList>
            <person name="Yabe S."/>
            <person name="Wang C.M."/>
            <person name="Zheng Y."/>
            <person name="Sakai Y."/>
            <person name="Cavaletti L."/>
            <person name="Monciardini P."/>
            <person name="Donadio S."/>
        </authorList>
    </citation>
    <scope>NUCLEOTIDE SEQUENCE</scope>
    <source>
        <strain evidence="2">ID150040</strain>
    </source>
</reference>
<organism evidence="2 3">
    <name type="scientific">Reticulibacter mediterranei</name>
    <dbReference type="NCBI Taxonomy" id="2778369"/>
    <lineage>
        <taxon>Bacteria</taxon>
        <taxon>Bacillati</taxon>
        <taxon>Chloroflexota</taxon>
        <taxon>Ktedonobacteria</taxon>
        <taxon>Ktedonobacterales</taxon>
        <taxon>Reticulibacteraceae</taxon>
        <taxon>Reticulibacter</taxon>
    </lineage>
</organism>
<gene>
    <name evidence="2" type="primary">sapM</name>
    <name evidence="2" type="ORF">KSF_083560</name>
</gene>
<dbReference type="GO" id="GO:0016788">
    <property type="term" value="F:hydrolase activity, acting on ester bonds"/>
    <property type="evidence" value="ECO:0007669"/>
    <property type="project" value="InterPro"/>
</dbReference>
<dbReference type="PANTHER" id="PTHR31956:SF8">
    <property type="entry name" value="ACID PHOSPHATASE PHOA (AFU_ORTHOLOGUE AFUA_1G03570)"/>
    <property type="match status" value="1"/>
</dbReference>
<dbReference type="Proteomes" id="UP000597444">
    <property type="component" value="Unassembled WGS sequence"/>
</dbReference>
<protein>
    <submittedName>
        <fullName evidence="2">Acid phosphatase</fullName>
    </submittedName>
</protein>
<dbReference type="EMBL" id="BNJK01000002">
    <property type="protein sequence ID" value="GHO98308.1"/>
    <property type="molecule type" value="Genomic_DNA"/>
</dbReference>
<dbReference type="RefSeq" id="WP_220209063.1">
    <property type="nucleotide sequence ID" value="NZ_BNJK01000002.1"/>
</dbReference>
<dbReference type="InterPro" id="IPR007312">
    <property type="entry name" value="Phosphoesterase"/>
</dbReference>
<accession>A0A8J3ITI5</accession>
<dbReference type="GO" id="GO:0009395">
    <property type="term" value="P:phospholipid catabolic process"/>
    <property type="evidence" value="ECO:0007669"/>
    <property type="project" value="TreeGrafter"/>
</dbReference>
<sequence>MYCWNARSPLHRLLVRAPLLGLIVVLLLSGCSSLQRMQQTSTSGSIESGVPTTPVVPTNPVATPVPGAPLTIFVILMENHDWRDIQGSSSAPYINNVLLPQASYAQQYYNPPGVHPSEPNYLWLEAGMNFRVIDDAPPAVHHFGASNHLVTLLQHAHISWKSYQEDIDGTTCPLESVNDYAPKHNPMVFFDDVTRGNDPHSANCIAHIRPYSELANDLKQGNAARYNFITPNLCNDMHNSCSPTNDSIRQGDAWLQQQIPLIQESRAYQQGGIIFITWDEGEGDDGPIGLLTLSPYAKGRGYTNTLHYTHSSLLRTVQELYGVTPLLGDAAQATDLRDLFSTFPTPAKK</sequence>
<dbReference type="Gene3D" id="3.40.720.10">
    <property type="entry name" value="Alkaline Phosphatase, subunit A"/>
    <property type="match status" value="1"/>
</dbReference>
<dbReference type="Pfam" id="PF04185">
    <property type="entry name" value="Phosphoesterase"/>
    <property type="match status" value="1"/>
</dbReference>
<evidence type="ECO:0000313" key="3">
    <source>
        <dbReference type="Proteomes" id="UP000597444"/>
    </source>
</evidence>
<dbReference type="PANTHER" id="PTHR31956">
    <property type="entry name" value="NON-SPECIFIC PHOSPHOLIPASE C4-RELATED"/>
    <property type="match status" value="1"/>
</dbReference>
<dbReference type="AlphaFoldDB" id="A0A8J3ITI5"/>
<dbReference type="InterPro" id="IPR017850">
    <property type="entry name" value="Alkaline_phosphatase_core_sf"/>
</dbReference>
<name>A0A8J3ITI5_9CHLR</name>
<evidence type="ECO:0000256" key="1">
    <source>
        <dbReference type="ARBA" id="ARBA00022801"/>
    </source>
</evidence>
<comment type="caution">
    <text evidence="2">The sequence shown here is derived from an EMBL/GenBank/DDBJ whole genome shotgun (WGS) entry which is preliminary data.</text>
</comment>
<keyword evidence="3" id="KW-1185">Reference proteome</keyword>
<evidence type="ECO:0000313" key="2">
    <source>
        <dbReference type="EMBL" id="GHO98308.1"/>
    </source>
</evidence>
<dbReference type="PROSITE" id="PS51257">
    <property type="entry name" value="PROKAR_LIPOPROTEIN"/>
    <property type="match status" value="1"/>
</dbReference>
<keyword evidence="1" id="KW-0378">Hydrolase</keyword>